<keyword evidence="2" id="KW-1185">Reference proteome</keyword>
<name>W8KN10_9GAMM</name>
<gene>
    <name evidence="1" type="ORF">M911_01570</name>
</gene>
<reference evidence="1 2" key="1">
    <citation type="journal article" date="2014" name="J Genomics">
        <title>Draft Genome Sequence of the Extremely Halophilic Phototrophic Purple Sulfur Bacterium Halorhodospira halochloris.</title>
        <authorList>
            <person name="Singh K.S."/>
            <person name="Kirksey J."/>
            <person name="Hoff W.D."/>
            <person name="Deole R."/>
        </authorList>
    </citation>
    <scope>NUCLEOTIDE SEQUENCE [LARGE SCALE GENOMIC DNA]</scope>
    <source>
        <strain evidence="1 2">A</strain>
    </source>
</reference>
<evidence type="ECO:0000313" key="1">
    <source>
        <dbReference type="EMBL" id="AHK80558.1"/>
    </source>
</evidence>
<dbReference type="KEGG" id="hhc:M911_01570"/>
<dbReference type="HOGENOM" id="CLU_2058086_0_0_6"/>
<accession>W8KN10</accession>
<dbReference type="RefSeq" id="WP_025280425.1">
    <property type="nucleotide sequence ID" value="NZ_CP007268.1"/>
</dbReference>
<sequence>MTTPNTIPSIEQHPRGSRERLRAIVALTRQRRETAHQIRAEVQGGDPGIADLAQTMWEIDPIKLSPADLDRINAAAVNLLHESIPEMNRHQLNTLADDLDALARSVERRLVEVEQGVSA</sequence>
<protein>
    <submittedName>
        <fullName evidence="1">Uncharacterized protein</fullName>
    </submittedName>
</protein>
<dbReference type="AlphaFoldDB" id="W8KN10"/>
<dbReference type="Proteomes" id="UP000019442">
    <property type="component" value="Chromosome"/>
</dbReference>
<evidence type="ECO:0000313" key="2">
    <source>
        <dbReference type="Proteomes" id="UP000019442"/>
    </source>
</evidence>
<reference evidence="2" key="2">
    <citation type="submission" date="2014-02" db="EMBL/GenBank/DDBJ databases">
        <title>Draft Genome Sequence of extremely halophilic bacteria Halorhodospira halochloris.</title>
        <authorList>
            <person name="Singh K.S."/>
        </authorList>
    </citation>
    <scope>NUCLEOTIDE SEQUENCE [LARGE SCALE GENOMIC DNA]</scope>
    <source>
        <strain evidence="2">A</strain>
    </source>
</reference>
<organism evidence="1 2">
    <name type="scientific">Ectothiorhodospira haloalkaliphila</name>
    <dbReference type="NCBI Taxonomy" id="421628"/>
    <lineage>
        <taxon>Bacteria</taxon>
        <taxon>Pseudomonadati</taxon>
        <taxon>Pseudomonadota</taxon>
        <taxon>Gammaproteobacteria</taxon>
        <taxon>Chromatiales</taxon>
        <taxon>Ectothiorhodospiraceae</taxon>
        <taxon>Ectothiorhodospira</taxon>
    </lineage>
</organism>
<dbReference type="EMBL" id="CP007268">
    <property type="protein sequence ID" value="AHK80558.1"/>
    <property type="molecule type" value="Genomic_DNA"/>
</dbReference>
<proteinExistence type="predicted"/>